<dbReference type="Proteomes" id="UP000291591">
    <property type="component" value="Unassembled WGS sequence"/>
</dbReference>
<feature type="region of interest" description="Disordered" evidence="7">
    <location>
        <begin position="1"/>
        <end position="23"/>
    </location>
</feature>
<dbReference type="PIRSF" id="PIRSF006648">
    <property type="entry name" value="DrrB"/>
    <property type="match status" value="1"/>
</dbReference>
<gene>
    <name evidence="9" type="ORF">EV383_5105</name>
</gene>
<evidence type="ECO:0000313" key="9">
    <source>
        <dbReference type="EMBL" id="RZT88168.1"/>
    </source>
</evidence>
<evidence type="ECO:0000256" key="3">
    <source>
        <dbReference type="ARBA" id="ARBA00022989"/>
    </source>
</evidence>
<evidence type="ECO:0000256" key="1">
    <source>
        <dbReference type="ARBA" id="ARBA00004141"/>
    </source>
</evidence>
<keyword evidence="4 6" id="KW-0472">Membrane</keyword>
<evidence type="ECO:0000256" key="4">
    <source>
        <dbReference type="ARBA" id="ARBA00023136"/>
    </source>
</evidence>
<comment type="caution">
    <text evidence="9">The sequence shown here is derived from an EMBL/GenBank/DDBJ whole genome shotgun (WGS) entry which is preliminary data.</text>
</comment>
<dbReference type="AlphaFoldDB" id="A0A4Q7V3K5"/>
<reference evidence="9 10" key="1">
    <citation type="submission" date="2019-02" db="EMBL/GenBank/DDBJ databases">
        <title>Sequencing the genomes of 1000 actinobacteria strains.</title>
        <authorList>
            <person name="Klenk H.-P."/>
        </authorList>
    </citation>
    <scope>NUCLEOTIDE SEQUENCE [LARGE SCALE GENOMIC DNA]</scope>
    <source>
        <strain evidence="9 10">DSM 45779</strain>
    </source>
</reference>
<evidence type="ECO:0000256" key="7">
    <source>
        <dbReference type="SAM" id="MobiDB-lite"/>
    </source>
</evidence>
<comment type="similarity">
    <text evidence="6">Belongs to the ABC-2 integral membrane protein family.</text>
</comment>
<evidence type="ECO:0000259" key="8">
    <source>
        <dbReference type="PROSITE" id="PS51012"/>
    </source>
</evidence>
<feature type="transmembrane region" description="Helical" evidence="6">
    <location>
        <begin position="140"/>
        <end position="159"/>
    </location>
</feature>
<organism evidence="9 10">
    <name type="scientific">Pseudonocardia sediminis</name>
    <dbReference type="NCBI Taxonomy" id="1397368"/>
    <lineage>
        <taxon>Bacteria</taxon>
        <taxon>Bacillati</taxon>
        <taxon>Actinomycetota</taxon>
        <taxon>Actinomycetes</taxon>
        <taxon>Pseudonocardiales</taxon>
        <taxon>Pseudonocardiaceae</taxon>
        <taxon>Pseudonocardia</taxon>
    </lineage>
</organism>
<evidence type="ECO:0000256" key="5">
    <source>
        <dbReference type="ARBA" id="ARBA00023251"/>
    </source>
</evidence>
<feature type="transmembrane region" description="Helical" evidence="6">
    <location>
        <begin position="194"/>
        <end position="213"/>
    </location>
</feature>
<feature type="transmembrane region" description="Helical" evidence="6">
    <location>
        <begin position="249"/>
        <end position="274"/>
    </location>
</feature>
<keyword evidence="10" id="KW-1185">Reference proteome</keyword>
<proteinExistence type="inferred from homology"/>
<evidence type="ECO:0000256" key="6">
    <source>
        <dbReference type="RuleBase" id="RU361157"/>
    </source>
</evidence>
<protein>
    <recommendedName>
        <fullName evidence="6">Transport permease protein</fullName>
    </recommendedName>
</protein>
<dbReference type="OrthoDB" id="4772026at2"/>
<feature type="transmembrane region" description="Helical" evidence="6">
    <location>
        <begin position="81"/>
        <end position="105"/>
    </location>
</feature>
<dbReference type="InterPro" id="IPR052522">
    <property type="entry name" value="ABC-2_transport_permease"/>
</dbReference>
<dbReference type="PANTHER" id="PTHR43332:SF2">
    <property type="entry name" value="INNER MEMBRANE TRANSPORT PERMEASE YADH"/>
    <property type="match status" value="1"/>
</dbReference>
<comment type="subcellular location">
    <subcellularLocation>
        <location evidence="6">Cell membrane</location>
        <topology evidence="6">Multi-pass membrane protein</topology>
    </subcellularLocation>
    <subcellularLocation>
        <location evidence="1">Membrane</location>
        <topology evidence="1">Multi-pass membrane protein</topology>
    </subcellularLocation>
</comment>
<keyword evidence="6" id="KW-1003">Cell membrane</keyword>
<dbReference type="GO" id="GO:0043190">
    <property type="term" value="C:ATP-binding cassette (ABC) transporter complex"/>
    <property type="evidence" value="ECO:0007669"/>
    <property type="project" value="InterPro"/>
</dbReference>
<dbReference type="InterPro" id="IPR013525">
    <property type="entry name" value="ABC2_TM"/>
</dbReference>
<feature type="transmembrane region" description="Helical" evidence="6">
    <location>
        <begin position="49"/>
        <end position="69"/>
    </location>
</feature>
<keyword evidence="5" id="KW-0046">Antibiotic resistance</keyword>
<dbReference type="GO" id="GO:0046677">
    <property type="term" value="P:response to antibiotic"/>
    <property type="evidence" value="ECO:0007669"/>
    <property type="project" value="UniProtKB-KW"/>
</dbReference>
<dbReference type="GO" id="GO:0140359">
    <property type="term" value="F:ABC-type transporter activity"/>
    <property type="evidence" value="ECO:0007669"/>
    <property type="project" value="InterPro"/>
</dbReference>
<dbReference type="Pfam" id="PF01061">
    <property type="entry name" value="ABC2_membrane"/>
    <property type="match status" value="1"/>
</dbReference>
<keyword evidence="2 6" id="KW-0812">Transmembrane</keyword>
<dbReference type="EMBL" id="SHKL01000001">
    <property type="protein sequence ID" value="RZT88168.1"/>
    <property type="molecule type" value="Genomic_DNA"/>
</dbReference>
<name>A0A4Q7V3K5_PSEST</name>
<dbReference type="InterPro" id="IPR000412">
    <property type="entry name" value="ABC_2_transport"/>
</dbReference>
<dbReference type="InterPro" id="IPR047817">
    <property type="entry name" value="ABC2_TM_bact-type"/>
</dbReference>
<dbReference type="PANTHER" id="PTHR43332">
    <property type="entry name" value="INNER MEMBRANE TRANSPORT PERMEASE YADH-RELATED"/>
    <property type="match status" value="1"/>
</dbReference>
<dbReference type="RefSeq" id="WP_130292216.1">
    <property type="nucleotide sequence ID" value="NZ_SHKL01000001.1"/>
</dbReference>
<keyword evidence="3 6" id="KW-1133">Transmembrane helix</keyword>
<keyword evidence="6" id="KW-0813">Transport</keyword>
<dbReference type="PROSITE" id="PS51012">
    <property type="entry name" value="ABC_TM2"/>
    <property type="match status" value="1"/>
</dbReference>
<feature type="domain" description="ABC transmembrane type-2" evidence="8">
    <location>
        <begin position="48"/>
        <end position="276"/>
    </location>
</feature>
<feature type="transmembrane region" description="Helical" evidence="6">
    <location>
        <begin position="165"/>
        <end position="187"/>
    </location>
</feature>
<evidence type="ECO:0000313" key="10">
    <source>
        <dbReference type="Proteomes" id="UP000291591"/>
    </source>
</evidence>
<evidence type="ECO:0000256" key="2">
    <source>
        <dbReference type="ARBA" id="ARBA00022692"/>
    </source>
</evidence>
<accession>A0A4Q7V3K5</accession>
<sequence length="279" mass="29955">MTAQPTTRTAPGPAPSTPGVTTAPPRPGLAFLAVLRRDLYVTVRELPSFLAQTLIQPFFFLLVFVTVLGRTGLVSPEYGSIMLPGLIALNAMFGALQAVTLPLVFELSWTREIDDRLLAPMPVWAVAVEKVVFAAGRGLLASLLMVPIGVVMVHVDWPASGLLPAFLMVVLGALLGGAMGLTIGTAVPPRRINILFAVIFTPLLFTGSVQYPWPTLSDLRWFQVLSALNPLTYVSEGIRASLVPAVPHMPLWVCVVVPVAAIALFTLLGIRGFLRRALD</sequence>